<accession>A0ABQ0C7N0</accession>
<dbReference type="InterPro" id="IPR050595">
    <property type="entry name" value="Bact_response_regulator"/>
</dbReference>
<dbReference type="RefSeq" id="WP_420904611.1">
    <property type="nucleotide sequence ID" value="NZ_BAAFGK010000004.1"/>
</dbReference>
<dbReference type="PANTHER" id="PTHR44591">
    <property type="entry name" value="STRESS RESPONSE REGULATOR PROTEIN 1"/>
    <property type="match status" value="1"/>
</dbReference>
<dbReference type="PROSITE" id="PS50110">
    <property type="entry name" value="RESPONSE_REGULATORY"/>
    <property type="match status" value="1"/>
</dbReference>
<keyword evidence="1 2" id="KW-0597">Phosphoprotein</keyword>
<feature type="modified residue" description="4-aspartylphosphate" evidence="2">
    <location>
        <position position="52"/>
    </location>
</feature>
<dbReference type="InterPro" id="IPR011006">
    <property type="entry name" value="CheY-like_superfamily"/>
</dbReference>
<dbReference type="SUPFAM" id="SSF52172">
    <property type="entry name" value="CheY-like"/>
    <property type="match status" value="1"/>
</dbReference>
<name>A0ABQ0C7N0_9PROT</name>
<dbReference type="EMBL" id="BAAFGK010000004">
    <property type="protein sequence ID" value="GAB0056895.1"/>
    <property type="molecule type" value="Genomic_DNA"/>
</dbReference>
<dbReference type="Proteomes" id="UP001628193">
    <property type="component" value="Unassembled WGS sequence"/>
</dbReference>
<keyword evidence="5" id="KW-1185">Reference proteome</keyword>
<comment type="caution">
    <text evidence="4">The sequence shown here is derived from an EMBL/GenBank/DDBJ whole genome shotgun (WGS) entry which is preliminary data.</text>
</comment>
<dbReference type="Gene3D" id="3.40.50.2300">
    <property type="match status" value="1"/>
</dbReference>
<protein>
    <submittedName>
        <fullName evidence="4">Chemotaxis protein CheY</fullName>
    </submittedName>
</protein>
<evidence type="ECO:0000313" key="5">
    <source>
        <dbReference type="Proteomes" id="UP001628193"/>
    </source>
</evidence>
<dbReference type="SMART" id="SM00448">
    <property type="entry name" value="REC"/>
    <property type="match status" value="1"/>
</dbReference>
<evidence type="ECO:0000259" key="3">
    <source>
        <dbReference type="PROSITE" id="PS50110"/>
    </source>
</evidence>
<organism evidence="4 5">
    <name type="scientific">Candidatus Magnetaquiglobus chichijimensis</name>
    <dbReference type="NCBI Taxonomy" id="3141448"/>
    <lineage>
        <taxon>Bacteria</taxon>
        <taxon>Pseudomonadati</taxon>
        <taxon>Pseudomonadota</taxon>
        <taxon>Magnetococcia</taxon>
        <taxon>Magnetococcales</taxon>
        <taxon>Candidatus Magnetaquicoccaceae</taxon>
        <taxon>Candidatus Magnetaquiglobus</taxon>
    </lineage>
</organism>
<feature type="domain" description="Response regulatory" evidence="3">
    <location>
        <begin position="3"/>
        <end position="121"/>
    </location>
</feature>
<evidence type="ECO:0000256" key="1">
    <source>
        <dbReference type="ARBA" id="ARBA00022553"/>
    </source>
</evidence>
<dbReference type="InterPro" id="IPR001789">
    <property type="entry name" value="Sig_transdc_resp-reg_receiver"/>
</dbReference>
<reference evidence="4 5" key="2">
    <citation type="submission" date="2024-09" db="EMBL/GenBank/DDBJ databases">
        <title>Draft genome sequence of Candidatus Magnetaquicoccaceae bacterium FCR-1.</title>
        <authorList>
            <person name="Shimoshige H."/>
            <person name="Shimamura S."/>
            <person name="Taoka A."/>
            <person name="Kobayashi H."/>
            <person name="Maekawa T."/>
        </authorList>
    </citation>
    <scope>NUCLEOTIDE SEQUENCE [LARGE SCALE GENOMIC DNA]</scope>
    <source>
        <strain evidence="4 5">FCR-1</strain>
    </source>
</reference>
<dbReference type="Pfam" id="PF00072">
    <property type="entry name" value="Response_reg"/>
    <property type="match status" value="1"/>
</dbReference>
<evidence type="ECO:0000256" key="2">
    <source>
        <dbReference type="PROSITE-ProRule" id="PRU00169"/>
    </source>
</evidence>
<reference evidence="4 5" key="1">
    <citation type="submission" date="2024-05" db="EMBL/GenBank/DDBJ databases">
        <authorList>
            <consortium name="Candidatus Magnetaquicoccaceae bacterium FCR-1 genome sequencing consortium"/>
            <person name="Shimoshige H."/>
            <person name="Shimamura S."/>
            <person name="Taoka A."/>
            <person name="Kobayashi H."/>
            <person name="Maekawa T."/>
        </authorList>
    </citation>
    <scope>NUCLEOTIDE SEQUENCE [LARGE SCALE GENOMIC DNA]</scope>
    <source>
        <strain evidence="4 5">FCR-1</strain>
    </source>
</reference>
<evidence type="ECO:0000313" key="4">
    <source>
        <dbReference type="EMBL" id="GAB0056895.1"/>
    </source>
</evidence>
<sequence>MANILVVDDDEIFRIYLVTVLQKAGYTVLEAENGQAALDLVGTMKIDLIITDIFMPKMDGIDLLAAVLAEHPNARMIAISGGYKAMNSKLTLEMAQSFGALEIITKPFHAETVLQKVQSALATLT</sequence>
<dbReference type="PANTHER" id="PTHR44591:SF3">
    <property type="entry name" value="RESPONSE REGULATORY DOMAIN-CONTAINING PROTEIN"/>
    <property type="match status" value="1"/>
</dbReference>
<proteinExistence type="predicted"/>
<gene>
    <name evidence="4" type="primary">cheY_5</name>
    <name evidence="4" type="ORF">SIID45300_01210</name>
</gene>